<dbReference type="STRING" id="308745.A0A0F8UMU0"/>
<comment type="caution">
    <text evidence="1">The sequence shown here is derived from an EMBL/GenBank/DDBJ whole genome shotgun (WGS) entry which is preliminary data.</text>
</comment>
<evidence type="ECO:0000313" key="2">
    <source>
        <dbReference type="Proteomes" id="UP000034291"/>
    </source>
</evidence>
<dbReference type="EMBL" id="JZBS01001937">
    <property type="protein sequence ID" value="KKK20853.1"/>
    <property type="molecule type" value="Genomic_DNA"/>
</dbReference>
<proteinExistence type="predicted"/>
<sequence>MVEAPSLTRTKSRFESLPVEIIQEIFLRCLEINLPRASIDIARALSNPAIYTWLIRVAFSSTDKEYEKPFRSLAFLPSQIDTESLGIAQRRHLRSLILRCRWCTLPLMRQCQKEFIGYVLRSAAQQFVFSCEDIDLLRNIESRFGDLLTRYDRAQDGGHRGKGDIIIRPRLRQPPSPRYRISVWLNLGAVQICENKAVDPKGGYLELPFCEGSEIPDKLLSAPWTEAKLEFLELLSTKAIIDIDSSYSRATRALRQVIRDRDFATFERLLGLRVRVRFYRFTIPWPVLRVHFQAALKHADESDDPFIRLLVEKRWDRIPENDWKLKDKLLMKVGMNLGRASYRPC</sequence>
<accession>A0A0F8UMU0</accession>
<gene>
    <name evidence="1" type="ORF">ARAM_005293</name>
</gene>
<name>A0A0F8UMU0_9EURO</name>
<dbReference type="OrthoDB" id="4167490at2759"/>
<organism evidence="1 2">
    <name type="scientific">Aspergillus rambellii</name>
    <dbReference type="NCBI Taxonomy" id="308745"/>
    <lineage>
        <taxon>Eukaryota</taxon>
        <taxon>Fungi</taxon>
        <taxon>Dikarya</taxon>
        <taxon>Ascomycota</taxon>
        <taxon>Pezizomycotina</taxon>
        <taxon>Eurotiomycetes</taxon>
        <taxon>Eurotiomycetidae</taxon>
        <taxon>Eurotiales</taxon>
        <taxon>Aspergillaceae</taxon>
        <taxon>Aspergillus</taxon>
        <taxon>Aspergillus subgen. Nidulantes</taxon>
    </lineage>
</organism>
<dbReference type="AlphaFoldDB" id="A0A0F8UMU0"/>
<dbReference type="Proteomes" id="UP000034291">
    <property type="component" value="Unassembled WGS sequence"/>
</dbReference>
<keyword evidence="2" id="KW-1185">Reference proteome</keyword>
<protein>
    <submittedName>
        <fullName evidence="1">Uncharacterized protein</fullName>
    </submittedName>
</protein>
<evidence type="ECO:0000313" key="1">
    <source>
        <dbReference type="EMBL" id="KKK20853.1"/>
    </source>
</evidence>
<reference evidence="1 2" key="1">
    <citation type="submission" date="2015-02" db="EMBL/GenBank/DDBJ databases">
        <title>Draft Genome Sequences of Two Closely-Related Aflatoxigenic Aspergillus Species Obtained from the Cote d'Ivoire.</title>
        <authorList>
            <person name="Moore G.G."/>
            <person name="Beltz S.B."/>
            <person name="Mack B.M."/>
        </authorList>
    </citation>
    <scope>NUCLEOTIDE SEQUENCE [LARGE SCALE GENOMIC DNA]</scope>
    <source>
        <strain evidence="1 2">SRRC1468</strain>
    </source>
</reference>